<accession>A0A0W8FQJ9</accession>
<evidence type="ECO:0000256" key="5">
    <source>
        <dbReference type="ARBA" id="ARBA00022737"/>
    </source>
</evidence>
<feature type="domain" description="Glutamine amidotransferase type-2" evidence="7">
    <location>
        <begin position="188"/>
        <end position="516"/>
    </location>
</feature>
<dbReference type="Gene3D" id="3.40.50.10490">
    <property type="entry name" value="Glucose-6-phosphate isomerase like protein, domain 1"/>
    <property type="match status" value="2"/>
</dbReference>
<dbReference type="EC" id="2.6.1.16" evidence="2"/>
<comment type="caution">
    <text evidence="9">The sequence shown here is derived from an EMBL/GenBank/DDBJ whole genome shotgun (WGS) entry which is preliminary data.</text>
</comment>
<evidence type="ECO:0000256" key="2">
    <source>
        <dbReference type="ARBA" id="ARBA00012916"/>
    </source>
</evidence>
<reference evidence="9" key="1">
    <citation type="journal article" date="2015" name="Proc. Natl. Acad. Sci. U.S.A.">
        <title>Networks of energetic and metabolic interactions define dynamics in microbial communities.</title>
        <authorList>
            <person name="Embree M."/>
            <person name="Liu J.K."/>
            <person name="Al-Bassam M.M."/>
            <person name="Zengler K."/>
        </authorList>
    </citation>
    <scope>NUCLEOTIDE SEQUENCE</scope>
</reference>
<sequence>MFVTRMLNAIKNMGRFFATCKVFVGKNPAGVFSPAIIFFPIMTSQLNCGFAGLMTFQSVKKPADLSEDLALATLWEKIKKFNLKNALNGKITAEKYLDGLETISSLEKITLELKQESKQEFLFFQTGRFKKLLNLAKKMKLFLTEEENILEDNAIRFSSADLEIINSRLILFKDIQWILEKDILANFSKIFDLSGAAKISEVKPAAFKKYRQINLLLNALDRLEVRGRDSAGLQIVFTLKKEKNIEDIFLKLNEKKIYEDYSKRVEEGDLLNGSISVAIHTSGAAKKGTSISFTYKTFSIVGELGRNVSDLRQTIKKDEIFRCFASLDTSYETALVHTRWASVGSITEENCHPVNNYKPNQTSPLFLFYQESAAAHINVILNGDIDNYPALYNSLEIDKESINPEVTTDTKIIPLQIEKYLKQGENLTESFRLAVNDFEGSHAIAMTSDLEPGKIYLALKGSGQSIYVGISTDQYMFSSELYGLVEVMPHFIKMNGEINASGENMATGQIFILDQNSSGKLAGIRACYYDGTQITLKENSIQKAEITTRDIDRGDYPHFFLKEISESAVSIKRTLRGKYRIVTDKNSSQQVIFNLGTNIVPAAVQSGLKNGSINNIIVIGHGTAAVAGTVVADAFDHYLKDKNIKVTSRLASELSGFLLKEDLSDTLVIPITQSGTTTDTNRAVAMANERGASVISIVNRRQSDITAKSHGVFYTSDGRDIEMSVASTKAFYSQIIAGQILALFIAQFSGSRADDYIAAKLRNLEAAPQLMARVFARRDQISASVKKTSAKNFWAIVGSGPNKAAADEIRIKLSELCYKTISSDIVENKKHIDLSAEPLILVCAAGNPAQVMEDIVKEVAIFKAHKAAVVVFAEEDDHRFDKTADAVIYIPTARMPLPVILNTMAGHLWGYYAACGINEEALIFKEFRNNLSMVTVKQDKNNFSLYEKIADVSLRQIINKFYKSFNHHRNEGAFTLLSVRTISDLVLLLKYAAGKLPLEDFRHEFKTDNGFVSPLNFLDAVLGKAIDELTRPIDAIRHQAKTVTVGTTRREKIFKGVIFDLLEQLNFSAKDLTYKNVMTVSRIQPVVLAVRGYTIYDINNLDAQGNPAEDSTITILKKEGIASQMKSRTETSRLLMGTKRTIVSMGHVYIGKGKADGASIVILPLRDKNDFVKNLLLLHVDYNEHLSLREKKKALGYRYNDIRNLVNEYNINWDDSYLENFPIADLFSEPMETLAGRIKQLVNTNN</sequence>
<protein>
    <recommendedName>
        <fullName evidence="2">glutamine--fructose-6-phosphate transaminase (isomerizing)</fullName>
        <ecNumber evidence="2">2.6.1.16</ecNumber>
    </recommendedName>
</protein>
<evidence type="ECO:0000313" key="9">
    <source>
        <dbReference type="EMBL" id="KUG23115.1"/>
    </source>
</evidence>
<dbReference type="Gene3D" id="3.60.20.10">
    <property type="entry name" value="Glutamine Phosphoribosylpyrophosphate, subunit 1, domain 1"/>
    <property type="match status" value="1"/>
</dbReference>
<dbReference type="SUPFAM" id="SSF53697">
    <property type="entry name" value="SIS domain"/>
    <property type="match status" value="1"/>
</dbReference>
<evidence type="ECO:0000259" key="8">
    <source>
        <dbReference type="PROSITE" id="PS51464"/>
    </source>
</evidence>
<dbReference type="GO" id="GO:0006487">
    <property type="term" value="P:protein N-linked glycosylation"/>
    <property type="evidence" value="ECO:0007669"/>
    <property type="project" value="TreeGrafter"/>
</dbReference>
<dbReference type="GO" id="GO:0006002">
    <property type="term" value="P:fructose 6-phosphate metabolic process"/>
    <property type="evidence" value="ECO:0007669"/>
    <property type="project" value="TreeGrafter"/>
</dbReference>
<dbReference type="PANTHER" id="PTHR10937:SF0">
    <property type="entry name" value="GLUTAMINE--FRUCTOSE-6-PHOSPHATE TRANSAMINASE (ISOMERIZING)"/>
    <property type="match status" value="1"/>
</dbReference>
<evidence type="ECO:0000256" key="4">
    <source>
        <dbReference type="ARBA" id="ARBA00022679"/>
    </source>
</evidence>
<dbReference type="PROSITE" id="PS51464">
    <property type="entry name" value="SIS"/>
    <property type="match status" value="1"/>
</dbReference>
<dbReference type="InterPro" id="IPR029055">
    <property type="entry name" value="Ntn_hydrolases_N"/>
</dbReference>
<keyword evidence="3 9" id="KW-0032">Aminotransferase</keyword>
<keyword evidence="5" id="KW-0677">Repeat</keyword>
<evidence type="ECO:0000256" key="1">
    <source>
        <dbReference type="ARBA" id="ARBA00001031"/>
    </source>
</evidence>
<dbReference type="Pfam" id="PF13522">
    <property type="entry name" value="GATase_6"/>
    <property type="match status" value="1"/>
</dbReference>
<organism evidence="9">
    <name type="scientific">hydrocarbon metagenome</name>
    <dbReference type="NCBI Taxonomy" id="938273"/>
    <lineage>
        <taxon>unclassified sequences</taxon>
        <taxon>metagenomes</taxon>
        <taxon>ecological metagenomes</taxon>
    </lineage>
</organism>
<dbReference type="GO" id="GO:0097367">
    <property type="term" value="F:carbohydrate derivative binding"/>
    <property type="evidence" value="ECO:0007669"/>
    <property type="project" value="InterPro"/>
</dbReference>
<keyword evidence="4 9" id="KW-0808">Transferase</keyword>
<proteinExistence type="predicted"/>
<evidence type="ECO:0000256" key="6">
    <source>
        <dbReference type="ARBA" id="ARBA00022962"/>
    </source>
</evidence>
<comment type="catalytic activity">
    <reaction evidence="1">
        <text>D-fructose 6-phosphate + L-glutamine = D-glucosamine 6-phosphate + L-glutamate</text>
        <dbReference type="Rhea" id="RHEA:13237"/>
        <dbReference type="ChEBI" id="CHEBI:29985"/>
        <dbReference type="ChEBI" id="CHEBI:58359"/>
        <dbReference type="ChEBI" id="CHEBI:58725"/>
        <dbReference type="ChEBI" id="CHEBI:61527"/>
        <dbReference type="EC" id="2.6.1.16"/>
    </reaction>
</comment>
<dbReference type="SUPFAM" id="SSF56235">
    <property type="entry name" value="N-terminal nucleophile aminohydrolases (Ntn hydrolases)"/>
    <property type="match status" value="1"/>
</dbReference>
<feature type="domain" description="SIS" evidence="8">
    <location>
        <begin position="604"/>
        <end position="756"/>
    </location>
</feature>
<dbReference type="GO" id="GO:0004360">
    <property type="term" value="F:glutamine-fructose-6-phosphate transaminase (isomerizing) activity"/>
    <property type="evidence" value="ECO:0007669"/>
    <property type="project" value="UniProtKB-EC"/>
</dbReference>
<keyword evidence="6" id="KW-0315">Glutamine amidotransferase</keyword>
<dbReference type="CDD" id="cd05008">
    <property type="entry name" value="SIS_GlmS_GlmD_1"/>
    <property type="match status" value="1"/>
</dbReference>
<dbReference type="PANTHER" id="PTHR10937">
    <property type="entry name" value="GLUCOSAMINE--FRUCTOSE-6-PHOSPHATE AMINOTRANSFERASE, ISOMERIZING"/>
    <property type="match status" value="1"/>
</dbReference>
<dbReference type="InterPro" id="IPR046348">
    <property type="entry name" value="SIS_dom_sf"/>
</dbReference>
<dbReference type="InterPro" id="IPR001347">
    <property type="entry name" value="SIS_dom"/>
</dbReference>
<dbReference type="EMBL" id="LNQE01000920">
    <property type="protein sequence ID" value="KUG23115.1"/>
    <property type="molecule type" value="Genomic_DNA"/>
</dbReference>
<dbReference type="Pfam" id="PF01380">
    <property type="entry name" value="SIS"/>
    <property type="match status" value="1"/>
</dbReference>
<dbReference type="InterPro" id="IPR035466">
    <property type="entry name" value="GlmS/AgaS_SIS"/>
</dbReference>
<name>A0A0W8FQJ9_9ZZZZ</name>
<evidence type="ECO:0000259" key="7">
    <source>
        <dbReference type="PROSITE" id="PS51278"/>
    </source>
</evidence>
<dbReference type="PROSITE" id="PS51278">
    <property type="entry name" value="GATASE_TYPE_2"/>
    <property type="match status" value="1"/>
</dbReference>
<gene>
    <name evidence="9" type="ORF">ASZ90_007109</name>
</gene>
<dbReference type="AlphaFoldDB" id="A0A0W8FQJ9"/>
<dbReference type="GO" id="GO:0006047">
    <property type="term" value="P:UDP-N-acetylglucosamine metabolic process"/>
    <property type="evidence" value="ECO:0007669"/>
    <property type="project" value="TreeGrafter"/>
</dbReference>
<evidence type="ECO:0000256" key="3">
    <source>
        <dbReference type="ARBA" id="ARBA00022576"/>
    </source>
</evidence>
<dbReference type="InterPro" id="IPR017932">
    <property type="entry name" value="GATase_2_dom"/>
</dbReference>